<reference evidence="1 2" key="1">
    <citation type="submission" date="2017-12" db="EMBL/GenBank/DDBJ databases">
        <title>Genomic analysis of a novel phage Ec_L1 lytic to Enterobacter cloacae.</title>
        <authorList>
            <person name="Li Z."/>
            <person name="Ren H."/>
            <person name="Xu Y."/>
        </authorList>
    </citation>
    <scope>NUCLEOTIDE SEQUENCE [LARGE SCALE GENOMIC DNA]</scope>
</reference>
<dbReference type="Proteomes" id="UP000241856">
    <property type="component" value="Segment"/>
</dbReference>
<evidence type="ECO:0000313" key="1">
    <source>
        <dbReference type="EMBL" id="AUV57161.1"/>
    </source>
</evidence>
<protein>
    <submittedName>
        <fullName evidence="1">Uncharacterized protein</fullName>
    </submittedName>
</protein>
<gene>
    <name evidence="1" type="ORF">Ec47</name>
</gene>
<accession>A0A2P0W9W7</accession>
<dbReference type="EMBL" id="MG732930">
    <property type="protein sequence ID" value="AUV57161.1"/>
    <property type="molecule type" value="Genomic_DNA"/>
</dbReference>
<name>A0A2P0W9W7_9CAUD</name>
<proteinExistence type="predicted"/>
<keyword evidence="2" id="KW-1185">Reference proteome</keyword>
<organism evidence="1 2">
    <name type="scientific">Enterobacter phage Ec_L1</name>
    <dbReference type="NCBI Taxonomy" id="2070180"/>
    <lineage>
        <taxon>Viruses</taxon>
        <taxon>Duplodnaviria</taxon>
        <taxon>Heunggongvirae</taxon>
        <taxon>Uroviricota</taxon>
        <taxon>Caudoviricetes</taxon>
        <taxon>Drexlerviridae</taxon>
        <taxon>Eclunavirus</taxon>
        <taxon>Eclunavirus EcL1</taxon>
    </lineage>
</organism>
<evidence type="ECO:0000313" key="2">
    <source>
        <dbReference type="Proteomes" id="UP000241856"/>
    </source>
</evidence>
<sequence length="96" mass="11029">MDGENMRFYPSTAGGVKTHYMHDLPPGMTMKRIREVGKEYAKNAGLQFKAKKIRGRNLLVIRMSFVPWLMDDFSFADGVKGCQCDACERWYKESGK</sequence>